<proteinExistence type="predicted"/>
<gene>
    <name evidence="1" type="ORF">H7348_08245</name>
    <name evidence="2" type="ORF">IAU68_00445</name>
</gene>
<dbReference type="AlphaFoldDB" id="A0A7H0JZ47"/>
<name>A0A7H0JZ47_9CORY</name>
<protein>
    <submittedName>
        <fullName evidence="2">Uncharacterized protein</fullName>
    </submittedName>
</protein>
<evidence type="ECO:0000313" key="4">
    <source>
        <dbReference type="Proteomes" id="UP000642876"/>
    </source>
</evidence>
<dbReference type="Proteomes" id="UP000642876">
    <property type="component" value="Unassembled WGS sequence"/>
</dbReference>
<dbReference type="EMBL" id="JACMYE010000006">
    <property type="protein sequence ID" value="MBC3179294.1"/>
    <property type="molecule type" value="Genomic_DNA"/>
</dbReference>
<evidence type="ECO:0000313" key="2">
    <source>
        <dbReference type="EMBL" id="QNP90313.1"/>
    </source>
</evidence>
<evidence type="ECO:0000313" key="1">
    <source>
        <dbReference type="EMBL" id="MBC3179294.1"/>
    </source>
</evidence>
<evidence type="ECO:0000313" key="3">
    <source>
        <dbReference type="Proteomes" id="UP000516235"/>
    </source>
</evidence>
<dbReference type="Proteomes" id="UP000516235">
    <property type="component" value="Chromosome"/>
</dbReference>
<sequence length="75" mass="8700">MRKHYKGDDPDAIHEAAQRVEVPLSDFMVRLMAEELPFVDSKGRGRIYEILREYDGPVISSQEELPQEIRSIIDL</sequence>
<dbReference type="EMBL" id="CP061032">
    <property type="protein sequence ID" value="QNP90313.1"/>
    <property type="molecule type" value="Genomic_DNA"/>
</dbReference>
<organism evidence="2 3">
    <name type="scientific">Corynebacterium lujinxingii</name>
    <dbReference type="NCBI Taxonomy" id="2763010"/>
    <lineage>
        <taxon>Bacteria</taxon>
        <taxon>Bacillati</taxon>
        <taxon>Actinomycetota</taxon>
        <taxon>Actinomycetes</taxon>
        <taxon>Mycobacteriales</taxon>
        <taxon>Corynebacteriaceae</taxon>
        <taxon>Corynebacterium</taxon>
    </lineage>
</organism>
<accession>A0A7H0JZ47</accession>
<keyword evidence="4" id="KW-1185">Reference proteome</keyword>
<reference evidence="3 4" key="1">
    <citation type="submission" date="2020-08" db="EMBL/GenBank/DDBJ databases">
        <title>novel species in genus Corynebacterium.</title>
        <authorList>
            <person name="Zhang G."/>
        </authorList>
    </citation>
    <scope>NUCLEOTIDE SEQUENCE [LARGE SCALE GENOMIC DNA]</scope>
    <source>
        <strain evidence="2">Zg-917</strain>
        <strain evidence="3 4">zg-917</strain>
    </source>
</reference>
<dbReference type="KEGG" id="cluj:IAU68_00445"/>
<dbReference type="RefSeq" id="WP_171193139.1">
    <property type="nucleotide sequence ID" value="NZ_CP061032.1"/>
</dbReference>